<comment type="similarity">
    <text evidence="2">Belongs to the uracil-DNA glycosylase (UDG) superfamily. Type 4 (UDGa) family.</text>
</comment>
<dbReference type="SMART" id="SM00987">
    <property type="entry name" value="UreE_C"/>
    <property type="match status" value="1"/>
</dbReference>
<evidence type="ECO:0000256" key="8">
    <source>
        <dbReference type="ARBA" id="ARBA00022801"/>
    </source>
</evidence>
<keyword evidence="5" id="KW-0004">4Fe-4S</keyword>
<keyword evidence="11" id="KW-0234">DNA repair</keyword>
<evidence type="ECO:0000256" key="12">
    <source>
        <dbReference type="SAM" id="MobiDB-lite"/>
    </source>
</evidence>
<evidence type="ECO:0000259" key="13">
    <source>
        <dbReference type="SMART" id="SM00986"/>
    </source>
</evidence>
<dbReference type="KEGG" id="cprv:CYPRO_2138"/>
<protein>
    <recommendedName>
        <fullName evidence="4">Type-4 uracil-DNA glycosylase</fullName>
        <ecNumber evidence="3">3.2.2.27</ecNumber>
    </recommendedName>
</protein>
<evidence type="ECO:0000256" key="5">
    <source>
        <dbReference type="ARBA" id="ARBA00022485"/>
    </source>
</evidence>
<name>A0A345ULN5_9BACT</name>
<feature type="compositionally biased region" description="Polar residues" evidence="12">
    <location>
        <begin position="101"/>
        <end position="111"/>
    </location>
</feature>
<keyword evidence="9" id="KW-0408">Iron</keyword>
<evidence type="ECO:0000313" key="14">
    <source>
        <dbReference type="EMBL" id="AXJ01387.1"/>
    </source>
</evidence>
<dbReference type="InterPro" id="IPR051536">
    <property type="entry name" value="UDG_Type-4/5"/>
</dbReference>
<evidence type="ECO:0000256" key="3">
    <source>
        <dbReference type="ARBA" id="ARBA00012030"/>
    </source>
</evidence>
<keyword evidence="15" id="KW-1185">Reference proteome</keyword>
<dbReference type="InterPro" id="IPR005273">
    <property type="entry name" value="Ura-DNA_glyco_family4"/>
</dbReference>
<dbReference type="InterPro" id="IPR005122">
    <property type="entry name" value="Uracil-DNA_glycosylase-like"/>
</dbReference>
<evidence type="ECO:0000256" key="7">
    <source>
        <dbReference type="ARBA" id="ARBA00022763"/>
    </source>
</evidence>
<evidence type="ECO:0000256" key="9">
    <source>
        <dbReference type="ARBA" id="ARBA00023004"/>
    </source>
</evidence>
<keyword evidence="10" id="KW-0411">Iron-sulfur</keyword>
<dbReference type="PANTHER" id="PTHR33693:SF1">
    <property type="entry name" value="TYPE-4 URACIL-DNA GLYCOSYLASE"/>
    <property type="match status" value="1"/>
</dbReference>
<organism evidence="14 15">
    <name type="scientific">Cyclonatronum proteinivorum</name>
    <dbReference type="NCBI Taxonomy" id="1457365"/>
    <lineage>
        <taxon>Bacteria</taxon>
        <taxon>Pseudomonadati</taxon>
        <taxon>Balneolota</taxon>
        <taxon>Balneolia</taxon>
        <taxon>Balneolales</taxon>
        <taxon>Cyclonatronaceae</taxon>
        <taxon>Cyclonatronum</taxon>
    </lineage>
</organism>
<sequence>MFFRNGVSVLSYGFAFGLMMSEISHINQLFTRNHMSDQAANDPQALLAKAEAFLKLQEEVYAPIGEVPRPKKATASAEAAKPAPSASQQQPQTQIQGEQQNKAQAMPQTHDQAPEPSIDKNQTQPDLTTSLENCKTLEELKAFCEAAEILKTDLENTRLVFGKGNPQADLLLIGEAPGAKEDQMGEPFVGASGNLLTKILGAIKVDRSQIYIANILKHRPPDNRNPTADERTRSLPYLERQIDLIQPKLILCLGLISAQTLLQSTAALKDMRGSFYPYRGAELMVTYHPAALLRNSNLKRGTWEDVQTLRQRYDALGCKPELPPYL</sequence>
<evidence type="ECO:0000256" key="1">
    <source>
        <dbReference type="ARBA" id="ARBA00001400"/>
    </source>
</evidence>
<dbReference type="CDD" id="cd10030">
    <property type="entry name" value="UDG-F4_TTUDGA_SPO1dp_like"/>
    <property type="match status" value="1"/>
</dbReference>
<reference evidence="14 15" key="1">
    <citation type="submission" date="2018-03" db="EMBL/GenBank/DDBJ databases">
        <title>Phenotypic and genomic properties of Cyclonatronum proteinivorum gen. nov., sp. nov., a haloalkaliphilic bacteroidete from soda lakes possessing Na+-translocating rhodopsin.</title>
        <authorList>
            <person name="Toshchakov S.V."/>
            <person name="Korzhenkov A."/>
            <person name="Samarov N.I."/>
            <person name="Kublanov I.V."/>
            <person name="Muntyan M.S."/>
            <person name="Sorokin D.Y."/>
        </authorList>
    </citation>
    <scope>NUCLEOTIDE SEQUENCE [LARGE SCALE GENOMIC DNA]</scope>
    <source>
        <strain evidence="14 15">Omega</strain>
    </source>
</reference>
<dbReference type="EMBL" id="CP027806">
    <property type="protein sequence ID" value="AXJ01387.1"/>
    <property type="molecule type" value="Genomic_DNA"/>
</dbReference>
<evidence type="ECO:0000256" key="6">
    <source>
        <dbReference type="ARBA" id="ARBA00022723"/>
    </source>
</evidence>
<evidence type="ECO:0000313" key="15">
    <source>
        <dbReference type="Proteomes" id="UP000254808"/>
    </source>
</evidence>
<dbReference type="GO" id="GO:0046872">
    <property type="term" value="F:metal ion binding"/>
    <property type="evidence" value="ECO:0007669"/>
    <property type="project" value="UniProtKB-KW"/>
</dbReference>
<keyword evidence="6" id="KW-0479">Metal-binding</keyword>
<feature type="compositionally biased region" description="Low complexity" evidence="12">
    <location>
        <begin position="73"/>
        <end position="100"/>
    </location>
</feature>
<dbReference type="NCBIfam" id="TIGR00758">
    <property type="entry name" value="UDG_fam4"/>
    <property type="match status" value="1"/>
</dbReference>
<dbReference type="Gene3D" id="3.40.470.10">
    <property type="entry name" value="Uracil-DNA glycosylase-like domain"/>
    <property type="match status" value="1"/>
</dbReference>
<evidence type="ECO:0000256" key="10">
    <source>
        <dbReference type="ARBA" id="ARBA00023014"/>
    </source>
</evidence>
<dbReference type="Proteomes" id="UP000254808">
    <property type="component" value="Chromosome"/>
</dbReference>
<evidence type="ECO:0000256" key="4">
    <source>
        <dbReference type="ARBA" id="ARBA00019403"/>
    </source>
</evidence>
<gene>
    <name evidence="14" type="ORF">CYPRO_2138</name>
</gene>
<accession>A0A345ULN5</accession>
<dbReference type="EC" id="3.2.2.27" evidence="3"/>
<dbReference type="GO" id="GO:0051539">
    <property type="term" value="F:4 iron, 4 sulfur cluster binding"/>
    <property type="evidence" value="ECO:0007669"/>
    <property type="project" value="UniProtKB-KW"/>
</dbReference>
<dbReference type="GO" id="GO:0004844">
    <property type="term" value="F:uracil DNA N-glycosylase activity"/>
    <property type="evidence" value="ECO:0007669"/>
    <property type="project" value="UniProtKB-EC"/>
</dbReference>
<keyword evidence="7" id="KW-0227">DNA damage</keyword>
<dbReference type="InterPro" id="IPR036895">
    <property type="entry name" value="Uracil-DNA_glycosylase-like_sf"/>
</dbReference>
<feature type="domain" description="Uracil-DNA glycosylase-like" evidence="13">
    <location>
        <begin position="161"/>
        <end position="307"/>
    </location>
</feature>
<proteinExistence type="inferred from homology"/>
<dbReference type="SMART" id="SM00986">
    <property type="entry name" value="UDG"/>
    <property type="match status" value="1"/>
</dbReference>
<dbReference type="PANTHER" id="PTHR33693">
    <property type="entry name" value="TYPE-5 URACIL-DNA GLYCOSYLASE"/>
    <property type="match status" value="1"/>
</dbReference>
<evidence type="ECO:0000256" key="2">
    <source>
        <dbReference type="ARBA" id="ARBA00006521"/>
    </source>
</evidence>
<dbReference type="SUPFAM" id="SSF52141">
    <property type="entry name" value="Uracil-DNA glycosylase-like"/>
    <property type="match status" value="1"/>
</dbReference>
<feature type="region of interest" description="Disordered" evidence="12">
    <location>
        <begin position="67"/>
        <end position="126"/>
    </location>
</feature>
<evidence type="ECO:0000256" key="11">
    <source>
        <dbReference type="ARBA" id="ARBA00023204"/>
    </source>
</evidence>
<keyword evidence="8" id="KW-0378">Hydrolase</keyword>
<dbReference type="AlphaFoldDB" id="A0A345ULN5"/>
<comment type="catalytic activity">
    <reaction evidence="1">
        <text>Hydrolyzes single-stranded DNA or mismatched double-stranded DNA and polynucleotides, releasing free uracil.</text>
        <dbReference type="EC" id="3.2.2.27"/>
    </reaction>
</comment>
<dbReference type="Pfam" id="PF03167">
    <property type="entry name" value="UDG"/>
    <property type="match status" value="1"/>
</dbReference>
<dbReference type="GO" id="GO:0006281">
    <property type="term" value="P:DNA repair"/>
    <property type="evidence" value="ECO:0007669"/>
    <property type="project" value="UniProtKB-KW"/>
</dbReference>